<evidence type="ECO:0000256" key="1">
    <source>
        <dbReference type="ARBA" id="ARBA00004141"/>
    </source>
</evidence>
<feature type="domain" description="ABC transmembrane type-1" evidence="9">
    <location>
        <begin position="19"/>
        <end position="198"/>
    </location>
</feature>
<comment type="similarity">
    <text evidence="7">In the N-terminal section; belongs to the binding-protein-dependent transport system permease family.</text>
</comment>
<dbReference type="SUPFAM" id="SSF161098">
    <property type="entry name" value="MetI-like"/>
    <property type="match status" value="1"/>
</dbReference>
<comment type="similarity">
    <text evidence="6">In the C-terminal section; belongs to the OsmX family.</text>
</comment>
<evidence type="ECO:0000313" key="10">
    <source>
        <dbReference type="EMBL" id="MQS52064.1"/>
    </source>
</evidence>
<protein>
    <submittedName>
        <fullName evidence="10">ABC transporter permease/substrate-binding protein</fullName>
    </submittedName>
</protein>
<dbReference type="RefSeq" id="WP_153382343.1">
    <property type="nucleotide sequence ID" value="NZ_VDFM01000002.1"/>
</dbReference>
<dbReference type="FunFam" id="1.10.3720.10:FF:000001">
    <property type="entry name" value="Glycine betaine ABC transporter, permease"/>
    <property type="match status" value="1"/>
</dbReference>
<feature type="transmembrane region" description="Helical" evidence="8">
    <location>
        <begin position="144"/>
        <end position="172"/>
    </location>
</feature>
<comment type="subcellular location">
    <subcellularLocation>
        <location evidence="8">Cell membrane</location>
        <topology evidence="8">Multi-pass membrane protein</topology>
    </subcellularLocation>
    <subcellularLocation>
        <location evidence="1">Membrane</location>
        <topology evidence="1">Multi-pass membrane protein</topology>
    </subcellularLocation>
</comment>
<evidence type="ECO:0000313" key="11">
    <source>
        <dbReference type="Proteomes" id="UP000380386"/>
    </source>
</evidence>
<dbReference type="Proteomes" id="UP000380386">
    <property type="component" value="Unassembled WGS sequence"/>
</dbReference>
<keyword evidence="5 8" id="KW-0472">Membrane</keyword>
<keyword evidence="2 8" id="KW-0813">Transport</keyword>
<dbReference type="OrthoDB" id="9801163at2"/>
<proteinExistence type="inferred from homology"/>
<dbReference type="InterPro" id="IPR000515">
    <property type="entry name" value="MetI-like"/>
</dbReference>
<dbReference type="Gene3D" id="3.40.190.120">
    <property type="entry name" value="Osmoprotection protein (prox), domain 2"/>
    <property type="match status" value="1"/>
</dbReference>
<dbReference type="InterPro" id="IPR007210">
    <property type="entry name" value="ABC_Gly_betaine_transp_sub-bd"/>
</dbReference>
<dbReference type="EMBL" id="VDFM01000002">
    <property type="protein sequence ID" value="MQS52064.1"/>
    <property type="molecule type" value="Genomic_DNA"/>
</dbReference>
<feature type="transmembrane region" description="Helical" evidence="8">
    <location>
        <begin position="178"/>
        <end position="202"/>
    </location>
</feature>
<dbReference type="InterPro" id="IPR051204">
    <property type="entry name" value="ABC_transp_perm/SBD"/>
</dbReference>
<dbReference type="GO" id="GO:0022857">
    <property type="term" value="F:transmembrane transporter activity"/>
    <property type="evidence" value="ECO:0007669"/>
    <property type="project" value="InterPro"/>
</dbReference>
<comment type="similarity">
    <text evidence="8">Belongs to the binding-protein-dependent transport system permease family.</text>
</comment>
<reference evidence="10 11" key="1">
    <citation type="journal article" date="2019" name="Syst. Appl. Microbiol.">
        <title>Polyphasic characterization of two novel Lactobacillus spp. isolated from blown salami packages: Description of Lactobacillus halodurans sp. nov. and Lactobacillus salsicarnum sp. nov.</title>
        <authorList>
            <person name="Schuster J.A."/>
            <person name="Klingl A."/>
            <person name="Vogel R.F."/>
            <person name="Ehrmann M.A."/>
        </authorList>
    </citation>
    <scope>NUCLEOTIDE SEQUENCE [LARGE SCALE GENOMIC DNA]</scope>
    <source>
        <strain evidence="10 11">TMW 1.2118</strain>
    </source>
</reference>
<dbReference type="CDD" id="cd06261">
    <property type="entry name" value="TM_PBP2"/>
    <property type="match status" value="1"/>
</dbReference>
<dbReference type="PANTHER" id="PTHR30177">
    <property type="entry name" value="GLYCINE BETAINE/L-PROLINE TRANSPORT SYSTEM PERMEASE PROTEIN PROW"/>
    <property type="match status" value="1"/>
</dbReference>
<dbReference type="GO" id="GO:0031460">
    <property type="term" value="P:glycine betaine transport"/>
    <property type="evidence" value="ECO:0007669"/>
    <property type="project" value="TreeGrafter"/>
</dbReference>
<evidence type="ECO:0000256" key="8">
    <source>
        <dbReference type="RuleBase" id="RU363032"/>
    </source>
</evidence>
<evidence type="ECO:0000256" key="3">
    <source>
        <dbReference type="ARBA" id="ARBA00022692"/>
    </source>
</evidence>
<feature type="transmembrane region" description="Helical" evidence="8">
    <location>
        <begin position="23"/>
        <end position="44"/>
    </location>
</feature>
<keyword evidence="3 8" id="KW-0812">Transmembrane</keyword>
<evidence type="ECO:0000256" key="5">
    <source>
        <dbReference type="ARBA" id="ARBA00023136"/>
    </source>
</evidence>
<accession>A0A5P0ZGA0</accession>
<dbReference type="CDD" id="cd13610">
    <property type="entry name" value="PBP2_ChoS"/>
    <property type="match status" value="1"/>
</dbReference>
<dbReference type="PROSITE" id="PS50928">
    <property type="entry name" value="ABC_TM1"/>
    <property type="match status" value="1"/>
</dbReference>
<feature type="transmembrane region" description="Helical" evidence="8">
    <location>
        <begin position="64"/>
        <end position="93"/>
    </location>
</feature>
<evidence type="ECO:0000259" key="9">
    <source>
        <dbReference type="PROSITE" id="PS50928"/>
    </source>
</evidence>
<evidence type="ECO:0000256" key="7">
    <source>
        <dbReference type="ARBA" id="ARBA00035652"/>
    </source>
</evidence>
<name>A0A5P0ZGA0_9LACO</name>
<dbReference type="SUPFAM" id="SSF53850">
    <property type="entry name" value="Periplasmic binding protein-like II"/>
    <property type="match status" value="1"/>
</dbReference>
<dbReference type="Gene3D" id="1.10.3720.10">
    <property type="entry name" value="MetI-like"/>
    <property type="match status" value="1"/>
</dbReference>
<evidence type="ECO:0000256" key="2">
    <source>
        <dbReference type="ARBA" id="ARBA00022448"/>
    </source>
</evidence>
<dbReference type="GO" id="GO:0043190">
    <property type="term" value="C:ATP-binding cassette (ABC) transporter complex"/>
    <property type="evidence" value="ECO:0007669"/>
    <property type="project" value="InterPro"/>
</dbReference>
<dbReference type="Gene3D" id="3.40.190.10">
    <property type="entry name" value="Periplasmic binding protein-like II"/>
    <property type="match status" value="1"/>
</dbReference>
<comment type="caution">
    <text evidence="10">The sequence shown here is derived from an EMBL/GenBank/DDBJ whole genome shotgun (WGS) entry which is preliminary data.</text>
</comment>
<feature type="transmembrane region" description="Helical" evidence="8">
    <location>
        <begin position="209"/>
        <end position="229"/>
    </location>
</feature>
<organism evidence="10 11">
    <name type="scientific">Companilactobacillus mishanensis</name>
    <dbReference type="NCBI Taxonomy" id="2486008"/>
    <lineage>
        <taxon>Bacteria</taxon>
        <taxon>Bacillati</taxon>
        <taxon>Bacillota</taxon>
        <taxon>Bacilli</taxon>
        <taxon>Lactobacillales</taxon>
        <taxon>Lactobacillaceae</taxon>
        <taxon>Companilactobacillus</taxon>
    </lineage>
</organism>
<sequence length="506" mass="55905">MNNFVNILQTQHKDILNSLGQHLSISLISLLIAAVIAIPLAIWLRRYKKAAEIVLQITSVFQTIPSLALLGILIPIVGIGTVPAVIALVVYAVMPIFQNTYSGFTSIDASLEEAADAFGLSKWHKLIKIELPLAMPLIVSGLRIAMVLIIGTATLAALIGAGGLGTYILLGIETNNNALLLIGAILSALLALVFSALIRFLGKLSFKKIMIVLAGIIVLFGGWGIYSVVNKPLSTITIAGKMGSEPEILINMYKDLIQEENPKQKVEIKPNFGTTNFLYKALKSGQIDVYPEFTGTVMESLVKVQNYGHNPDKIYKQGKSMLKKQDNLDYLSPMEYQNGYALVVTKEFAKKYNLKTIQDLSAVQDQVKAGFDIDFYNQKDGYQGIKKAYNLDFGNVNTMQPSIRYKAIANGKVNLVDGYTTDPQVQKYHLVVLKDNKSFFPPYQGAPLVTNKAIKEHPGLKRALNKLSGKISVKDMQKMNYQVTFQHKKAKTVAHDYLVKHNLIKE</sequence>
<dbReference type="AlphaFoldDB" id="A0A5P0ZGA0"/>
<dbReference type="Pfam" id="PF04069">
    <property type="entry name" value="OpuAC"/>
    <property type="match status" value="1"/>
</dbReference>
<dbReference type="Pfam" id="PF00528">
    <property type="entry name" value="BPD_transp_1"/>
    <property type="match status" value="1"/>
</dbReference>
<evidence type="ECO:0000256" key="6">
    <source>
        <dbReference type="ARBA" id="ARBA00035642"/>
    </source>
</evidence>
<dbReference type="InterPro" id="IPR058089">
    <property type="entry name" value="EgtUBC_SBD"/>
</dbReference>
<dbReference type="InterPro" id="IPR035906">
    <property type="entry name" value="MetI-like_sf"/>
</dbReference>
<evidence type="ECO:0000256" key="4">
    <source>
        <dbReference type="ARBA" id="ARBA00022989"/>
    </source>
</evidence>
<keyword evidence="4 8" id="KW-1133">Transmembrane helix</keyword>
<dbReference type="PANTHER" id="PTHR30177:SF4">
    <property type="entry name" value="OSMOPROTECTANT IMPORT PERMEASE PROTEIN OSMW"/>
    <property type="match status" value="1"/>
</dbReference>
<gene>
    <name evidence="10" type="ORF">FHL02_03415</name>
</gene>